<dbReference type="SUPFAM" id="SSF53335">
    <property type="entry name" value="S-adenosyl-L-methionine-dependent methyltransferases"/>
    <property type="match status" value="1"/>
</dbReference>
<proteinExistence type="predicted"/>
<dbReference type="InterPro" id="IPR013785">
    <property type="entry name" value="Aldolase_TIM"/>
</dbReference>
<dbReference type="PANTHER" id="PTHR11228">
    <property type="entry name" value="RADICAL SAM DOMAIN PROTEIN"/>
    <property type="match status" value="1"/>
</dbReference>
<dbReference type="Pfam" id="PF04055">
    <property type="entry name" value="Radical_SAM"/>
    <property type="match status" value="1"/>
</dbReference>
<dbReference type="Pfam" id="PF18978">
    <property type="entry name" value="DUF5714"/>
    <property type="match status" value="1"/>
</dbReference>
<comment type="caution">
    <text evidence="7">The sequence shown here is derived from an EMBL/GenBank/DDBJ whole genome shotgun (WGS) entry which is preliminary data.</text>
</comment>
<dbReference type="CDD" id="cd01335">
    <property type="entry name" value="Radical_SAM"/>
    <property type="match status" value="1"/>
</dbReference>
<evidence type="ECO:0000256" key="5">
    <source>
        <dbReference type="ARBA" id="ARBA00023014"/>
    </source>
</evidence>
<organism evidence="7 8">
    <name type="scientific">Candidatus Desulfobia pelagia</name>
    <dbReference type="NCBI Taxonomy" id="2841692"/>
    <lineage>
        <taxon>Bacteria</taxon>
        <taxon>Pseudomonadati</taxon>
        <taxon>Thermodesulfobacteriota</taxon>
        <taxon>Desulfobulbia</taxon>
        <taxon>Desulfobulbales</taxon>
        <taxon>Desulfobulbaceae</taxon>
        <taxon>Candidatus Desulfobia</taxon>
    </lineage>
</organism>
<keyword evidence="7" id="KW-0489">Methyltransferase</keyword>
<dbReference type="SFLD" id="SFLDG01067">
    <property type="entry name" value="SPASM/twitch_domain_containing"/>
    <property type="match status" value="1"/>
</dbReference>
<dbReference type="PROSITE" id="PS51918">
    <property type="entry name" value="RADICAL_SAM"/>
    <property type="match status" value="1"/>
</dbReference>
<reference evidence="7 8" key="1">
    <citation type="submission" date="2020-08" db="EMBL/GenBank/DDBJ databases">
        <title>Bridging the membrane lipid divide: bacteria of the FCB group superphylum have the potential to synthesize archaeal ether lipids.</title>
        <authorList>
            <person name="Villanueva L."/>
            <person name="Von Meijenfeldt F.A.B."/>
            <person name="Westbye A.B."/>
            <person name="Yadav S."/>
            <person name="Hopmans E.C."/>
            <person name="Dutilh B.E."/>
            <person name="Sinninghe Damste J.S."/>
        </authorList>
    </citation>
    <scope>NUCLEOTIDE SEQUENCE [LARGE SCALE GENOMIC DNA]</scope>
    <source>
        <strain evidence="7">NIOZ-UU47</strain>
    </source>
</reference>
<dbReference type="EMBL" id="JACNJZ010000191">
    <property type="protein sequence ID" value="MBC8318843.1"/>
    <property type="molecule type" value="Genomic_DNA"/>
</dbReference>
<dbReference type="SFLD" id="SFLDG01386">
    <property type="entry name" value="main_SPASM_domain-containing"/>
    <property type="match status" value="1"/>
</dbReference>
<dbReference type="PANTHER" id="PTHR11228:SF7">
    <property type="entry name" value="PQQA PEPTIDE CYCLASE"/>
    <property type="match status" value="1"/>
</dbReference>
<dbReference type="Proteomes" id="UP000614424">
    <property type="component" value="Unassembled WGS sequence"/>
</dbReference>
<dbReference type="Gene3D" id="3.20.20.70">
    <property type="entry name" value="Aldolase class I"/>
    <property type="match status" value="1"/>
</dbReference>
<dbReference type="InterPro" id="IPR043768">
    <property type="entry name" value="DUF5714"/>
</dbReference>
<dbReference type="InterPro" id="IPR029063">
    <property type="entry name" value="SAM-dependent_MTases_sf"/>
</dbReference>
<dbReference type="GO" id="GO:0051536">
    <property type="term" value="F:iron-sulfur cluster binding"/>
    <property type="evidence" value="ECO:0007669"/>
    <property type="project" value="UniProtKB-KW"/>
</dbReference>
<dbReference type="InterPro" id="IPR025714">
    <property type="entry name" value="Methyltranfer_dom"/>
</dbReference>
<dbReference type="GO" id="GO:0008168">
    <property type="term" value="F:methyltransferase activity"/>
    <property type="evidence" value="ECO:0007669"/>
    <property type="project" value="UniProtKB-KW"/>
</dbReference>
<evidence type="ECO:0000256" key="3">
    <source>
        <dbReference type="ARBA" id="ARBA00022723"/>
    </source>
</evidence>
<name>A0A8J6NHP5_9BACT</name>
<keyword evidence="7" id="KW-0808">Transferase</keyword>
<dbReference type="GO" id="GO:0032259">
    <property type="term" value="P:methylation"/>
    <property type="evidence" value="ECO:0007669"/>
    <property type="project" value="UniProtKB-KW"/>
</dbReference>
<dbReference type="CDD" id="cd02440">
    <property type="entry name" value="AdoMet_MTases"/>
    <property type="match status" value="1"/>
</dbReference>
<evidence type="ECO:0000256" key="2">
    <source>
        <dbReference type="ARBA" id="ARBA00022691"/>
    </source>
</evidence>
<dbReference type="SUPFAM" id="SSF102114">
    <property type="entry name" value="Radical SAM enzymes"/>
    <property type="match status" value="1"/>
</dbReference>
<feature type="domain" description="Radical SAM core" evidence="6">
    <location>
        <begin position="80"/>
        <end position="299"/>
    </location>
</feature>
<evidence type="ECO:0000256" key="1">
    <source>
        <dbReference type="ARBA" id="ARBA00001966"/>
    </source>
</evidence>
<keyword evidence="3" id="KW-0479">Metal-binding</keyword>
<sequence length="1048" mass="114359">MSSNWTRMECESCPIYINPEKPDWFVPNPAADAILKQYMGTNPIASCSSPDDPLFYDATRLLSQLAEPAPAPYLGRSAYLKPGHLKECWFHVTNECNLACRHCLFSASPGQSQSLSPKDLNAGIQQAKDLGCTIFYFTGGEPFVYPDFPEILRQLLEDPQLHAVVLTNGLLLQENIESLRRLPADRLHLQISMDGMEKSHDAIRGTGTFKRLQPNLASIIDAGFPVTLSVAVNRGNLPDLPAIIDFASAAGIQNIHLLYHFVRGKGSSSQFVPPAELFPYLQEAQLHAETAGITIDNFETIKSQVFSSPGTRHDLSNTAWESIAIGPDGHIYPSPALVEISPLDCGSLAEGLENIWLKSKVLHDIRTASLKDCIYKENPLAFLIGGGDIDHSYIHAGQYTGHDPYVDLYNLMALWLISLQTQHYVTRDRADILLKMGDVRLDCPDGGQAVSLTHCNCVISLSGDRGHSSVREFYAGAATQENTDIVNPFAPEQAEAGYIPTVSKQRSYGCGSPVSDAGLEKDTILVDLGSGSGVECFQAAKAVGPGGRIYGIDMTDEMLALAQSSQEKVAKQLGYDNIEFKKGFLEAIPLPDETCHVVISNCVINLSPDKRKTLHEAYRILKPGGRLVVSDIVTDEAVPVHIKNNEQFRGECLGGAMTQEDLLAMLRAVGFTSIHLIKRFPYRQVDETSFFSLTFSAVKPDAKRMVDVIYRGPLGAVFTESGTMLLKGKKTALDVSEAITLGDSLFILDTTGAVTNIDQGSGCCGIPQKAKEMDSCCPCDTDETTPQELETSSCCSPDLKPVRHQSDCLVCKTPLSYLTKAEKMSCHYCGASVLSNARCEKNHFVCDTCHQQDGLTIIRQICTENNDQDMIGLLKKIRRHHAINMHGPEHHAMVPGIILATYKARGGNISTEDILTGISRGSQVPGGVCGFWGSCGAAIGAGIAFSVIFEATPLTPQKRQQVQVVCSRILTKIAALAGARCCQRETILTLREAAKLSRDILPVSLKADDTLACRQYLKNRECIRKQCPLWETRDQTLSSPSVSLPMAS</sequence>
<dbReference type="Gene3D" id="3.40.50.150">
    <property type="entry name" value="Vaccinia Virus protein VP39"/>
    <property type="match status" value="1"/>
</dbReference>
<evidence type="ECO:0000259" key="6">
    <source>
        <dbReference type="PROSITE" id="PS51918"/>
    </source>
</evidence>
<comment type="cofactor">
    <cofactor evidence="1">
        <name>[4Fe-4S] cluster</name>
        <dbReference type="ChEBI" id="CHEBI:49883"/>
    </cofactor>
</comment>
<evidence type="ECO:0000256" key="4">
    <source>
        <dbReference type="ARBA" id="ARBA00023004"/>
    </source>
</evidence>
<dbReference type="AlphaFoldDB" id="A0A8J6NHP5"/>
<dbReference type="InterPro" id="IPR007197">
    <property type="entry name" value="rSAM"/>
</dbReference>
<evidence type="ECO:0000313" key="8">
    <source>
        <dbReference type="Proteomes" id="UP000614424"/>
    </source>
</evidence>
<keyword evidence="5" id="KW-0411">Iron-sulfur</keyword>
<dbReference type="InterPro" id="IPR050377">
    <property type="entry name" value="Radical_SAM_PqqE_MftC-like"/>
</dbReference>
<evidence type="ECO:0000313" key="7">
    <source>
        <dbReference type="EMBL" id="MBC8318843.1"/>
    </source>
</evidence>
<gene>
    <name evidence="7" type="ORF">H8E41_13140</name>
</gene>
<keyword evidence="2" id="KW-0949">S-adenosyl-L-methionine</keyword>
<dbReference type="GO" id="GO:0046872">
    <property type="term" value="F:metal ion binding"/>
    <property type="evidence" value="ECO:0007669"/>
    <property type="project" value="UniProtKB-KW"/>
</dbReference>
<accession>A0A8J6NHP5</accession>
<dbReference type="Pfam" id="PF13847">
    <property type="entry name" value="Methyltransf_31"/>
    <property type="match status" value="1"/>
</dbReference>
<dbReference type="InterPro" id="IPR058240">
    <property type="entry name" value="rSAM_sf"/>
</dbReference>
<protein>
    <submittedName>
        <fullName evidence="7">Methyltransferase domain-containing protein</fullName>
    </submittedName>
</protein>
<dbReference type="SFLD" id="SFLDS00029">
    <property type="entry name" value="Radical_SAM"/>
    <property type="match status" value="1"/>
</dbReference>
<keyword evidence="4" id="KW-0408">Iron</keyword>